<feature type="region of interest" description="Disordered" evidence="1">
    <location>
        <begin position="106"/>
        <end position="142"/>
    </location>
</feature>
<evidence type="ECO:0000313" key="4">
    <source>
        <dbReference type="RefSeq" id="XP_033569404.1"/>
    </source>
</evidence>
<accession>A0A6A6Y1B5</accession>
<name>A0A6A6Y1B5_9PEZI</name>
<feature type="compositionally biased region" description="Basic and acidic residues" evidence="1">
    <location>
        <begin position="106"/>
        <end position="117"/>
    </location>
</feature>
<keyword evidence="3" id="KW-1185">Reference proteome</keyword>
<reference evidence="4" key="3">
    <citation type="submission" date="2025-04" db="UniProtKB">
        <authorList>
            <consortium name="RefSeq"/>
        </authorList>
    </citation>
    <scope>IDENTIFICATION</scope>
    <source>
        <strain evidence="4">CBS 304.34</strain>
    </source>
</reference>
<feature type="region of interest" description="Disordered" evidence="1">
    <location>
        <begin position="1"/>
        <end position="74"/>
    </location>
</feature>
<dbReference type="EMBL" id="MU003723">
    <property type="protein sequence ID" value="KAF2802440.1"/>
    <property type="molecule type" value="Genomic_DNA"/>
</dbReference>
<evidence type="ECO:0000313" key="2">
    <source>
        <dbReference type="EMBL" id="KAF2802440.1"/>
    </source>
</evidence>
<gene>
    <name evidence="2 4" type="ORF">BDZ99DRAFT_203720</name>
</gene>
<protein>
    <submittedName>
        <fullName evidence="2 4">Uncharacterized protein</fullName>
    </submittedName>
</protein>
<dbReference type="GeneID" id="54454167"/>
<evidence type="ECO:0000313" key="3">
    <source>
        <dbReference type="Proteomes" id="UP000504636"/>
    </source>
</evidence>
<dbReference type="AlphaFoldDB" id="A0A6A6Y1B5"/>
<dbReference type="RefSeq" id="XP_033569404.1">
    <property type="nucleotide sequence ID" value="XM_033713274.1"/>
</dbReference>
<proteinExistence type="predicted"/>
<organism evidence="2">
    <name type="scientific">Mytilinidion resinicola</name>
    <dbReference type="NCBI Taxonomy" id="574789"/>
    <lineage>
        <taxon>Eukaryota</taxon>
        <taxon>Fungi</taxon>
        <taxon>Dikarya</taxon>
        <taxon>Ascomycota</taxon>
        <taxon>Pezizomycotina</taxon>
        <taxon>Dothideomycetes</taxon>
        <taxon>Pleosporomycetidae</taxon>
        <taxon>Mytilinidiales</taxon>
        <taxon>Mytilinidiaceae</taxon>
        <taxon>Mytilinidion</taxon>
    </lineage>
</organism>
<reference evidence="2 4" key="1">
    <citation type="journal article" date="2020" name="Stud. Mycol.">
        <title>101 Dothideomycetes genomes: a test case for predicting lifestyles and emergence of pathogens.</title>
        <authorList>
            <person name="Haridas S."/>
            <person name="Albert R."/>
            <person name="Binder M."/>
            <person name="Bloem J."/>
            <person name="Labutti K."/>
            <person name="Salamov A."/>
            <person name="Andreopoulos B."/>
            <person name="Baker S."/>
            <person name="Barry K."/>
            <person name="Bills G."/>
            <person name="Bluhm B."/>
            <person name="Cannon C."/>
            <person name="Castanera R."/>
            <person name="Culley D."/>
            <person name="Daum C."/>
            <person name="Ezra D."/>
            <person name="Gonzalez J."/>
            <person name="Henrissat B."/>
            <person name="Kuo A."/>
            <person name="Liang C."/>
            <person name="Lipzen A."/>
            <person name="Lutzoni F."/>
            <person name="Magnuson J."/>
            <person name="Mondo S."/>
            <person name="Nolan M."/>
            <person name="Ohm R."/>
            <person name="Pangilinan J."/>
            <person name="Park H.-J."/>
            <person name="Ramirez L."/>
            <person name="Alfaro M."/>
            <person name="Sun H."/>
            <person name="Tritt A."/>
            <person name="Yoshinaga Y."/>
            <person name="Zwiers L.-H."/>
            <person name="Turgeon B."/>
            <person name="Goodwin S."/>
            <person name="Spatafora J."/>
            <person name="Crous P."/>
            <person name="Grigoriev I."/>
        </authorList>
    </citation>
    <scope>NUCLEOTIDE SEQUENCE</scope>
    <source>
        <strain evidence="2 4">CBS 304.34</strain>
    </source>
</reference>
<feature type="compositionally biased region" description="Polar residues" evidence="1">
    <location>
        <begin position="38"/>
        <end position="47"/>
    </location>
</feature>
<reference evidence="4" key="2">
    <citation type="submission" date="2020-04" db="EMBL/GenBank/DDBJ databases">
        <authorList>
            <consortium name="NCBI Genome Project"/>
        </authorList>
    </citation>
    <scope>NUCLEOTIDE SEQUENCE</scope>
    <source>
        <strain evidence="4">CBS 304.34</strain>
    </source>
</reference>
<evidence type="ECO:0000256" key="1">
    <source>
        <dbReference type="SAM" id="MobiDB-lite"/>
    </source>
</evidence>
<dbReference type="Proteomes" id="UP000504636">
    <property type="component" value="Unplaced"/>
</dbReference>
<sequence length="142" mass="16163">MIFPEKHGTGRQIDVCPPRREKKKKKRPIVKPGLELSTGCQHPTNLPQRGPTRSRRATSPPTPPPRSERLPKANGGACTQWCRVLHQAARAAQLCPQCEELLRLESPRSTREREHHLRVPRQQTTRSSHGHGHGSAYHRFQK</sequence>
<feature type="compositionally biased region" description="Basic residues" evidence="1">
    <location>
        <begin position="20"/>
        <end position="29"/>
    </location>
</feature>